<evidence type="ECO:0000313" key="1">
    <source>
        <dbReference type="EMBL" id="CAK0907424.1"/>
    </source>
</evidence>
<dbReference type="Proteomes" id="UP001189429">
    <property type="component" value="Unassembled WGS sequence"/>
</dbReference>
<gene>
    <name evidence="1" type="ORF">PCOR1329_LOCUS82438</name>
</gene>
<dbReference type="EMBL" id="CAUYUJ010021853">
    <property type="protein sequence ID" value="CAK0907424.1"/>
    <property type="molecule type" value="Genomic_DNA"/>
</dbReference>
<feature type="non-terminal residue" evidence="1">
    <location>
        <position position="1"/>
    </location>
</feature>
<sequence>QALENFEFPVVSMFQRWMFQQERGTDVVPWAILVVGWREAQPCINHVEAAATENFAGLRQDAQRSLRAATGEPDGTGEVRVAVSTAIIVVENWLQHARAATWVARKVSGKGAARPCPVSIVLAHGRDDLRAAILAAAGGPQGPAAPPKALARAELGAPEHAKGADSAAPGAAEVACEA</sequence>
<reference evidence="1" key="1">
    <citation type="submission" date="2023-10" db="EMBL/GenBank/DDBJ databases">
        <authorList>
            <person name="Chen Y."/>
            <person name="Shah S."/>
            <person name="Dougan E. K."/>
            <person name="Thang M."/>
            <person name="Chan C."/>
        </authorList>
    </citation>
    <scope>NUCLEOTIDE SEQUENCE [LARGE SCALE GENOMIC DNA]</scope>
</reference>
<evidence type="ECO:0000313" key="2">
    <source>
        <dbReference type="Proteomes" id="UP001189429"/>
    </source>
</evidence>
<organism evidence="1 2">
    <name type="scientific">Prorocentrum cordatum</name>
    <dbReference type="NCBI Taxonomy" id="2364126"/>
    <lineage>
        <taxon>Eukaryota</taxon>
        <taxon>Sar</taxon>
        <taxon>Alveolata</taxon>
        <taxon>Dinophyceae</taxon>
        <taxon>Prorocentrales</taxon>
        <taxon>Prorocentraceae</taxon>
        <taxon>Prorocentrum</taxon>
    </lineage>
</organism>
<keyword evidence="2" id="KW-1185">Reference proteome</keyword>
<protein>
    <submittedName>
        <fullName evidence="1">Uncharacterized protein</fullName>
    </submittedName>
</protein>
<comment type="caution">
    <text evidence="1">The sequence shown here is derived from an EMBL/GenBank/DDBJ whole genome shotgun (WGS) entry which is preliminary data.</text>
</comment>
<accession>A0ABN9Y7H4</accession>
<proteinExistence type="predicted"/>
<name>A0ABN9Y7H4_9DINO</name>